<sequence>MTDLDHLLLTRFYVRIKSGAQLPSEQWLKERIDSFEHVCLPSVRAQTSLDFRWLLFIDAESPVWVTEYLASVIPPNAEVVVCEGVCDGSLISDAVSRRTHRSKVITSRVDSDDALHPAFIETVADRLREETGVFLNFPDGLQLSRGRLLSYSHPSNPFISLVEPTGPNLMTVFVDWHDRLGRHGPIVQQRGYRAWVQNCHGANVRNQERGIRVWAPRDKFGYEMLALRRQNLAEYFLDLTSTTVRAMVSVLRRPARLRRLIQRRV</sequence>
<dbReference type="Pfam" id="PF11316">
    <property type="entry name" value="Rhamno_transf"/>
    <property type="match status" value="1"/>
</dbReference>
<organism evidence="1 2">
    <name type="scientific">Microbacterium plantarum</name>
    <dbReference type="NCBI Taxonomy" id="1816425"/>
    <lineage>
        <taxon>Bacteria</taxon>
        <taxon>Bacillati</taxon>
        <taxon>Actinomycetota</taxon>
        <taxon>Actinomycetes</taxon>
        <taxon>Micrococcales</taxon>
        <taxon>Microbacteriaceae</taxon>
        <taxon>Microbacterium</taxon>
    </lineage>
</organism>
<evidence type="ECO:0000313" key="2">
    <source>
        <dbReference type="Proteomes" id="UP001589643"/>
    </source>
</evidence>
<dbReference type="InterPro" id="IPR021466">
    <property type="entry name" value="Put_rhamnosyl_transferase"/>
</dbReference>
<name>A0ABV5EVV6_9MICO</name>
<protein>
    <submittedName>
        <fullName evidence="1">Glycosyltransferase</fullName>
    </submittedName>
</protein>
<keyword evidence="2" id="KW-1185">Reference proteome</keyword>
<comment type="caution">
    <text evidence="1">The sequence shown here is derived from an EMBL/GenBank/DDBJ whole genome shotgun (WGS) entry which is preliminary data.</text>
</comment>
<accession>A0ABV5EVV6</accession>
<gene>
    <name evidence="1" type="ORF">AB7P39_14740</name>
</gene>
<evidence type="ECO:0000313" key="1">
    <source>
        <dbReference type="EMBL" id="MFB8894104.1"/>
    </source>
</evidence>
<dbReference type="Proteomes" id="UP001589643">
    <property type="component" value="Unassembled WGS sequence"/>
</dbReference>
<dbReference type="EMBL" id="JBHLHV010000003">
    <property type="protein sequence ID" value="MFB8894104.1"/>
    <property type="molecule type" value="Genomic_DNA"/>
</dbReference>
<dbReference type="RefSeq" id="WP_378719986.1">
    <property type="nucleotide sequence ID" value="NZ_JBHLHV010000003.1"/>
</dbReference>
<reference evidence="1 2" key="1">
    <citation type="submission" date="2024-08" db="EMBL/GenBank/DDBJ databases">
        <title>Heavy metals resistant antinobacteria isolated from wastewater.</title>
        <authorList>
            <person name="Roman Ponce B."/>
            <person name="Blanco Mercado M.A."/>
            <person name="Avila Aldana I.N."/>
            <person name="Morales Arrieta S."/>
        </authorList>
    </citation>
    <scope>NUCLEOTIDE SEQUENCE [LARGE SCALE GENOMIC DNA]</scope>
    <source>
        <strain evidence="2">sma-1</strain>
    </source>
</reference>
<proteinExistence type="predicted"/>